<evidence type="ECO:0000313" key="2">
    <source>
        <dbReference type="EMBL" id="QSS58714.1"/>
    </source>
</evidence>
<dbReference type="VEuPathDB" id="FungiDB:I7I51_08143"/>
<protein>
    <submittedName>
        <fullName evidence="2">Topoisomerase II associated protein</fullName>
    </submittedName>
</protein>
<evidence type="ECO:0000259" key="1">
    <source>
        <dbReference type="Pfam" id="PF09770"/>
    </source>
</evidence>
<reference evidence="2" key="1">
    <citation type="submission" date="2021-01" db="EMBL/GenBank/DDBJ databases">
        <title>Chromosome-level genome assembly of a human fungal pathogen reveals clustering of transcriptionally co-regulated genes.</title>
        <authorList>
            <person name="Voorhies M."/>
            <person name="Cohen S."/>
            <person name="Shea T.P."/>
            <person name="Petrus S."/>
            <person name="Munoz J.F."/>
            <person name="Poplawski S."/>
            <person name="Goldman W.E."/>
            <person name="Michael T."/>
            <person name="Cuomo C.A."/>
            <person name="Sil A."/>
            <person name="Beyhan S."/>
        </authorList>
    </citation>
    <scope>NUCLEOTIDE SEQUENCE</scope>
    <source>
        <strain evidence="2">WU24</strain>
    </source>
</reference>
<organism evidence="2 3">
    <name type="scientific">Ajellomyces capsulatus</name>
    <name type="common">Darling's disease fungus</name>
    <name type="synonym">Histoplasma capsulatum</name>
    <dbReference type="NCBI Taxonomy" id="5037"/>
    <lineage>
        <taxon>Eukaryota</taxon>
        <taxon>Fungi</taxon>
        <taxon>Dikarya</taxon>
        <taxon>Ascomycota</taxon>
        <taxon>Pezizomycotina</taxon>
        <taxon>Eurotiomycetes</taxon>
        <taxon>Eurotiomycetidae</taxon>
        <taxon>Onygenales</taxon>
        <taxon>Ajellomycetaceae</taxon>
        <taxon>Histoplasma</taxon>
    </lineage>
</organism>
<proteinExistence type="predicted"/>
<name>A0A8A1M226_AJECA</name>
<dbReference type="EMBL" id="CP069109">
    <property type="protein sequence ID" value="QSS58714.1"/>
    <property type="molecule type" value="Genomic_DNA"/>
</dbReference>
<sequence>MSFFGFDTTLPRDRPSGQQTRGIFENPDPFAHVAHAVVQDDEEAIDFEDTYDGLGDQLDEDQDAFNDDTFGGGADENTLRVNQNQNLQLALPPSLRGLVTSSIKTLAISLRFRRSQPFGGRVWGKNQRQKMIPNLSNLLHQRRR</sequence>
<evidence type="ECO:0000313" key="3">
    <source>
        <dbReference type="Proteomes" id="UP000663671"/>
    </source>
</evidence>
<dbReference type="AlphaFoldDB" id="A0A8A1M226"/>
<dbReference type="OrthoDB" id="74835at2759"/>
<feature type="domain" description="mRNA decay factor PAT1" evidence="1">
    <location>
        <begin position="1"/>
        <end position="79"/>
    </location>
</feature>
<dbReference type="Pfam" id="PF09770">
    <property type="entry name" value="PAT1"/>
    <property type="match status" value="1"/>
</dbReference>
<dbReference type="InterPro" id="IPR019167">
    <property type="entry name" value="PAT1_dom"/>
</dbReference>
<dbReference type="Proteomes" id="UP000663671">
    <property type="component" value="Chromosome 2"/>
</dbReference>
<accession>A0A8A1M226</accession>
<gene>
    <name evidence="2" type="primary">PAT1</name>
    <name evidence="2" type="ORF">I7I51_08143</name>
</gene>